<dbReference type="PANTHER" id="PTHR47485">
    <property type="entry name" value="THYLAKOID LUMENAL 17.4 KDA PROTEIN, CHLOROPLASTIC"/>
    <property type="match status" value="1"/>
</dbReference>
<evidence type="ECO:0000313" key="3">
    <source>
        <dbReference type="EMBL" id="NIR76370.1"/>
    </source>
</evidence>
<evidence type="ECO:0000256" key="2">
    <source>
        <dbReference type="SAM" id="Phobius"/>
    </source>
</evidence>
<accession>A0AAE4Z9Q6</accession>
<dbReference type="SUPFAM" id="SSF141571">
    <property type="entry name" value="Pentapeptide repeat-like"/>
    <property type="match status" value="1"/>
</dbReference>
<dbReference type="Proteomes" id="UP000702544">
    <property type="component" value="Unassembled WGS sequence"/>
</dbReference>
<feature type="non-terminal residue" evidence="3">
    <location>
        <position position="382"/>
    </location>
</feature>
<keyword evidence="2" id="KW-1133">Transmembrane helix</keyword>
<protein>
    <submittedName>
        <fullName evidence="3">Pentapeptide repeat-containing protein</fullName>
    </submittedName>
</protein>
<gene>
    <name evidence="3" type="ORF">GWO12_14865</name>
</gene>
<dbReference type="Pfam" id="PF00805">
    <property type="entry name" value="Pentapeptide"/>
    <property type="match status" value="1"/>
</dbReference>
<keyword evidence="1" id="KW-0677">Repeat</keyword>
<dbReference type="PANTHER" id="PTHR47485:SF1">
    <property type="entry name" value="THYLAKOID LUMENAL 17.4 KDA PROTEIN, CHLOROPLASTIC"/>
    <property type="match status" value="1"/>
</dbReference>
<evidence type="ECO:0000313" key="4">
    <source>
        <dbReference type="Proteomes" id="UP000702544"/>
    </source>
</evidence>
<proteinExistence type="predicted"/>
<dbReference type="EMBL" id="JAACAK010000124">
    <property type="protein sequence ID" value="NIR76370.1"/>
    <property type="molecule type" value="Genomic_DNA"/>
</dbReference>
<name>A0AAE4Z9Q6_9BACT</name>
<organism evidence="3 4">
    <name type="scientific">Candidatus Kutchimonas denitrificans</name>
    <dbReference type="NCBI Taxonomy" id="3056748"/>
    <lineage>
        <taxon>Bacteria</taxon>
        <taxon>Pseudomonadati</taxon>
        <taxon>Gemmatimonadota</taxon>
        <taxon>Gemmatimonadia</taxon>
        <taxon>Candidatus Palauibacterales</taxon>
        <taxon>Candidatus Palauibacteraceae</taxon>
        <taxon>Candidatus Kutchimonas</taxon>
    </lineage>
</organism>
<keyword evidence="2" id="KW-0812">Transmembrane</keyword>
<feature type="transmembrane region" description="Helical" evidence="2">
    <location>
        <begin position="12"/>
        <end position="33"/>
    </location>
</feature>
<keyword evidence="2" id="KW-0472">Membrane</keyword>
<reference evidence="3 4" key="1">
    <citation type="submission" date="2020-01" db="EMBL/GenBank/DDBJ databases">
        <title>Genomes assembled from Gulf of Kutch pelagic sediment metagenomes.</title>
        <authorList>
            <person name="Chandrashekar M."/>
            <person name="Mahajan M.S."/>
            <person name="Dave K.J."/>
            <person name="Vatsa P."/>
            <person name="Nathani N.M."/>
        </authorList>
    </citation>
    <scope>NUCLEOTIDE SEQUENCE [LARGE SCALE GENOMIC DNA]</scope>
    <source>
        <strain evidence="3">KS3-K002</strain>
    </source>
</reference>
<sequence>MQILPGVDGQTLAALITAFAGLVTTVMAVTKYLSRRDKQIAARNVFRTVVDSLSSEAEVQRLGAAILLRRFFDPETELGQGRTPYAREAIDVIAAILRDVETGNFQKLLADGLRYAPSLQQADLQRTNLQKAYLGSKGNDRPNLRGADFYRADLSGASLKGALAAAAVFYQARLHKTILKNADLRRANFFEADLLGASFAGAYLYGANFTEARNLPPGLSKHIGSDGTYTDEGRFEPAVEPTAPDRLRIFLSKPGTLSVTQRQLVDELGTLLAQEDVDISTVEREDYPGFGAVSEVRRVMTGCSGAVILGFRELEIRDAVWRLGTEEARDLEGIALPTAWNHVEAGMAAMAGLPILVLAEQGVVGGLFELEDVEHIVMNLDL</sequence>
<dbReference type="Gene3D" id="2.160.20.80">
    <property type="entry name" value="E3 ubiquitin-protein ligase SopA"/>
    <property type="match status" value="1"/>
</dbReference>
<dbReference type="AlphaFoldDB" id="A0AAE4Z9Q6"/>
<comment type="caution">
    <text evidence="3">The sequence shown here is derived from an EMBL/GenBank/DDBJ whole genome shotgun (WGS) entry which is preliminary data.</text>
</comment>
<evidence type="ECO:0000256" key="1">
    <source>
        <dbReference type="ARBA" id="ARBA00022737"/>
    </source>
</evidence>
<dbReference type="InterPro" id="IPR001646">
    <property type="entry name" value="5peptide_repeat"/>
</dbReference>